<comment type="caution">
    <text evidence="1">The sequence shown here is derived from an EMBL/GenBank/DDBJ whole genome shotgun (WGS) entry which is preliminary data.</text>
</comment>
<protein>
    <recommendedName>
        <fullName evidence="3">YdhG-like domain-containing protein</fullName>
    </recommendedName>
</protein>
<keyword evidence="2" id="KW-1185">Reference proteome</keyword>
<name>A0A934PX02_9SPHI</name>
<dbReference type="EMBL" id="JAEHFW010000003">
    <property type="protein sequence ID" value="MBK0380636.1"/>
    <property type="molecule type" value="Genomic_DNA"/>
</dbReference>
<evidence type="ECO:0008006" key="3">
    <source>
        <dbReference type="Google" id="ProtNLM"/>
    </source>
</evidence>
<accession>A0A934PX02</accession>
<organism evidence="1 2">
    <name type="scientific">Mucilaginibacter segetis</name>
    <dbReference type="NCBI Taxonomy" id="2793071"/>
    <lineage>
        <taxon>Bacteria</taxon>
        <taxon>Pseudomonadati</taxon>
        <taxon>Bacteroidota</taxon>
        <taxon>Sphingobacteriia</taxon>
        <taxon>Sphingobacteriales</taxon>
        <taxon>Sphingobacteriaceae</taxon>
        <taxon>Mucilaginibacter</taxon>
    </lineage>
</organism>
<dbReference type="Proteomes" id="UP000613193">
    <property type="component" value="Unassembled WGS sequence"/>
</dbReference>
<reference evidence="1" key="1">
    <citation type="submission" date="2020-12" db="EMBL/GenBank/DDBJ databases">
        <title>Bacterial novel species Mucilaginibacter sp. SD-g isolated from soil.</title>
        <authorList>
            <person name="Jung H.-Y."/>
        </authorList>
    </citation>
    <scope>NUCLEOTIDE SEQUENCE</scope>
    <source>
        <strain evidence="1">SD-g</strain>
    </source>
</reference>
<evidence type="ECO:0000313" key="1">
    <source>
        <dbReference type="EMBL" id="MBK0380636.1"/>
    </source>
</evidence>
<sequence>MSKDQTTDLLKFLQPFGEEIAELVLWLRGFVWDRYPTANELIYDNDNELAFGWSPTERMEHIFCKITIGRANKNIQFGFYWGSEIADPKNILIGEGKQYRYLLVKHKADFPQEYISKLMAEAYINSLAKIKNPEEIVQGFTITKAVSAVKYELKEKDE</sequence>
<evidence type="ECO:0000313" key="2">
    <source>
        <dbReference type="Proteomes" id="UP000613193"/>
    </source>
</evidence>
<dbReference type="AlphaFoldDB" id="A0A934PX02"/>
<proteinExistence type="predicted"/>
<gene>
    <name evidence="1" type="ORF">I5M19_15035</name>
</gene>
<dbReference type="RefSeq" id="WP_200067179.1">
    <property type="nucleotide sequence ID" value="NZ_JAEHFW010000003.1"/>
</dbReference>